<accession>A0A1Z5K5A6</accession>
<comment type="similarity">
    <text evidence="1">Belongs to the IF-3 family.</text>
</comment>
<dbReference type="EMBL" id="BDSP01000164">
    <property type="protein sequence ID" value="GAX21375.1"/>
    <property type="molecule type" value="Genomic_DNA"/>
</dbReference>
<dbReference type="InterPro" id="IPR036787">
    <property type="entry name" value="T_IF-3_N_sf"/>
</dbReference>
<dbReference type="InterPro" id="IPR001288">
    <property type="entry name" value="Translation_initiation_fac_3"/>
</dbReference>
<dbReference type="InParanoid" id="A0A1Z5K5A6"/>
<dbReference type="GO" id="GO:0043022">
    <property type="term" value="F:ribosome binding"/>
    <property type="evidence" value="ECO:0007669"/>
    <property type="project" value="TreeGrafter"/>
</dbReference>
<organism evidence="5 6">
    <name type="scientific">Fistulifera solaris</name>
    <name type="common">Oleaginous diatom</name>
    <dbReference type="NCBI Taxonomy" id="1519565"/>
    <lineage>
        <taxon>Eukaryota</taxon>
        <taxon>Sar</taxon>
        <taxon>Stramenopiles</taxon>
        <taxon>Ochrophyta</taxon>
        <taxon>Bacillariophyta</taxon>
        <taxon>Bacillariophyceae</taxon>
        <taxon>Bacillariophycidae</taxon>
        <taxon>Naviculales</taxon>
        <taxon>Naviculaceae</taxon>
        <taxon>Fistulifera</taxon>
    </lineage>
</organism>
<dbReference type="Gene3D" id="3.10.20.80">
    <property type="entry name" value="Translation initiation factor 3 (IF-3), N-terminal domain"/>
    <property type="match status" value="1"/>
</dbReference>
<gene>
    <name evidence="5" type="ORF">FisN_12Lh059</name>
</gene>
<evidence type="ECO:0000256" key="1">
    <source>
        <dbReference type="ARBA" id="ARBA00005439"/>
    </source>
</evidence>
<protein>
    <recommendedName>
        <fullName evidence="4">Translation initiation factor 3 N-terminal domain-containing protein</fullName>
    </recommendedName>
</protein>
<evidence type="ECO:0000256" key="2">
    <source>
        <dbReference type="ARBA" id="ARBA00022540"/>
    </source>
</evidence>
<name>A0A1Z5K5A6_FISSO</name>
<feature type="domain" description="Translation initiation factor 3 N-terminal" evidence="4">
    <location>
        <begin position="61"/>
        <end position="118"/>
    </location>
</feature>
<dbReference type="GO" id="GO:0003743">
    <property type="term" value="F:translation initiation factor activity"/>
    <property type="evidence" value="ECO:0007669"/>
    <property type="project" value="UniProtKB-KW"/>
</dbReference>
<keyword evidence="6" id="KW-1185">Reference proteome</keyword>
<evidence type="ECO:0000313" key="5">
    <source>
        <dbReference type="EMBL" id="GAX21375.1"/>
    </source>
</evidence>
<dbReference type="NCBIfam" id="TIGR00168">
    <property type="entry name" value="infC"/>
    <property type="match status" value="1"/>
</dbReference>
<keyword evidence="2" id="KW-0396">Initiation factor</keyword>
<evidence type="ECO:0000256" key="3">
    <source>
        <dbReference type="ARBA" id="ARBA00022917"/>
    </source>
</evidence>
<dbReference type="SUPFAM" id="SSF54364">
    <property type="entry name" value="Translation initiation factor IF3, N-terminal domain"/>
    <property type="match status" value="1"/>
</dbReference>
<evidence type="ECO:0000259" key="4">
    <source>
        <dbReference type="Pfam" id="PF05198"/>
    </source>
</evidence>
<proteinExistence type="inferred from homology"/>
<reference evidence="5 6" key="1">
    <citation type="journal article" date="2015" name="Plant Cell">
        <title>Oil accumulation by the oleaginous diatom Fistulifera solaris as revealed by the genome and transcriptome.</title>
        <authorList>
            <person name="Tanaka T."/>
            <person name="Maeda Y."/>
            <person name="Veluchamy A."/>
            <person name="Tanaka M."/>
            <person name="Abida H."/>
            <person name="Marechal E."/>
            <person name="Bowler C."/>
            <person name="Muto M."/>
            <person name="Sunaga Y."/>
            <person name="Tanaka M."/>
            <person name="Yoshino T."/>
            <person name="Taniguchi T."/>
            <person name="Fukuda Y."/>
            <person name="Nemoto M."/>
            <person name="Matsumoto M."/>
            <person name="Wong P.S."/>
            <person name="Aburatani S."/>
            <person name="Fujibuchi W."/>
        </authorList>
    </citation>
    <scope>NUCLEOTIDE SEQUENCE [LARGE SCALE GENOMIC DNA]</scope>
    <source>
        <strain evidence="5 6">JPCC DA0580</strain>
    </source>
</reference>
<dbReference type="Gene3D" id="3.30.110.10">
    <property type="entry name" value="Translation initiation factor 3 (IF-3), C-terminal domain"/>
    <property type="match status" value="1"/>
</dbReference>
<dbReference type="GO" id="GO:0032790">
    <property type="term" value="P:ribosome disassembly"/>
    <property type="evidence" value="ECO:0007669"/>
    <property type="project" value="TreeGrafter"/>
</dbReference>
<comment type="caution">
    <text evidence="5">The sequence shown here is derived from an EMBL/GenBank/DDBJ whole genome shotgun (WGS) entry which is preliminary data.</text>
</comment>
<dbReference type="Pfam" id="PF05198">
    <property type="entry name" value="IF3_N"/>
    <property type="match status" value="1"/>
</dbReference>
<dbReference type="PANTHER" id="PTHR10938:SF0">
    <property type="entry name" value="TRANSLATION INITIATION FACTOR IF-3, MITOCHONDRIAL"/>
    <property type="match status" value="1"/>
</dbReference>
<dbReference type="InterPro" id="IPR036788">
    <property type="entry name" value="T_IF-3_C_sf"/>
</dbReference>
<keyword evidence="3" id="KW-0648">Protein biosynthesis</keyword>
<dbReference type="SUPFAM" id="SSF55200">
    <property type="entry name" value="Translation initiation factor IF3, C-terminal domain"/>
    <property type="match status" value="1"/>
</dbReference>
<evidence type="ECO:0000313" key="6">
    <source>
        <dbReference type="Proteomes" id="UP000198406"/>
    </source>
</evidence>
<dbReference type="OrthoDB" id="42842at2759"/>
<dbReference type="Proteomes" id="UP000198406">
    <property type="component" value="Unassembled WGS sequence"/>
</dbReference>
<sequence length="197" mass="22346">MNLLARAAQCSSSSSRILPRLGYPAATLATKSSNQKQYLVNEALVQAIRKRARNLPPQEIQVRLLQHPNSTQLLSLPQAVQLSVQQKLDLIGISLQQEIPVVRMENWKSFLYKQEKESSAPKRKTIKEIHLQPKIADHDLERKLQQVTKFLEKGHICVLKMPLLLLDTVLQQLPPSAELMHPPQIEGQKALIRVHAK</sequence>
<dbReference type="InterPro" id="IPR019814">
    <property type="entry name" value="Translation_initiation_fac_3_N"/>
</dbReference>
<dbReference type="PANTHER" id="PTHR10938">
    <property type="entry name" value="TRANSLATION INITIATION FACTOR IF-3"/>
    <property type="match status" value="1"/>
</dbReference>
<dbReference type="AlphaFoldDB" id="A0A1Z5K5A6"/>